<gene>
    <name evidence="1" type="ORF">pEaSNUABM30_00275</name>
</gene>
<dbReference type="EMBL" id="MZ443778">
    <property type="protein sequence ID" value="UAW53393.1"/>
    <property type="molecule type" value="Genomic_DNA"/>
</dbReference>
<accession>A0AAE8XLK1</accession>
<sequence length="74" mass="8241">MDIKANPEVTYTLEAFLPASGNWSSIKSGIKEEIEISELLGQLKIDPKCPRSPATAFRMVKVTRDVVQFMGIDK</sequence>
<dbReference type="Proteomes" id="UP000827754">
    <property type="component" value="Segment"/>
</dbReference>
<proteinExistence type="predicted"/>
<reference evidence="1 2" key="1">
    <citation type="submission" date="2021-06" db="EMBL/GenBank/DDBJ databases">
        <title>Complete genome sequence of Erwinia phage pEa_SNUABM_30.</title>
        <authorList>
            <person name="Kim S.G."/>
            <person name="Park S.C."/>
        </authorList>
    </citation>
    <scope>NUCLEOTIDE SEQUENCE [LARGE SCALE GENOMIC DNA]</scope>
</reference>
<keyword evidence="2" id="KW-1185">Reference proteome</keyword>
<organism evidence="1 2">
    <name type="scientific">Erwinia phage pEa_SNUABM_30</name>
    <dbReference type="NCBI Taxonomy" id="2869553"/>
    <lineage>
        <taxon>Viruses</taxon>
        <taxon>Duplodnaviria</taxon>
        <taxon>Heunggongvirae</taxon>
        <taxon>Uroviricota</taxon>
        <taxon>Caudoviricetes</taxon>
        <taxon>Alexandravirus</taxon>
        <taxon>Alexandravirus SNUABM30</taxon>
    </lineage>
</organism>
<name>A0AAE8XLK1_9CAUD</name>
<protein>
    <submittedName>
        <fullName evidence="1">Uncharacterized protein</fullName>
    </submittedName>
</protein>
<evidence type="ECO:0000313" key="1">
    <source>
        <dbReference type="EMBL" id="UAW53393.1"/>
    </source>
</evidence>
<evidence type="ECO:0000313" key="2">
    <source>
        <dbReference type="Proteomes" id="UP000827754"/>
    </source>
</evidence>